<gene>
    <name evidence="2" type="ORF">LCGC14_0766640</name>
</gene>
<evidence type="ECO:0000313" key="2">
    <source>
        <dbReference type="EMBL" id="KKN37120.1"/>
    </source>
</evidence>
<dbReference type="InterPro" id="IPR013830">
    <property type="entry name" value="SGNH_hydro"/>
</dbReference>
<dbReference type="CDD" id="cd01822">
    <property type="entry name" value="Lysophospholipase_L1_like"/>
    <property type="match status" value="1"/>
</dbReference>
<name>A0A0F9PZN5_9ZZZZ</name>
<dbReference type="SUPFAM" id="SSF52266">
    <property type="entry name" value="SGNH hydrolase"/>
    <property type="match status" value="1"/>
</dbReference>
<dbReference type="InterPro" id="IPR036514">
    <property type="entry name" value="SGNH_hydro_sf"/>
</dbReference>
<sequence>MSVHNLLKFRYILLVFIVVSCGNEPKKEVKTEQVETTDIVGESDETPEEKTILFFGNSLTAGYGLDTEEAFPALIQNKLDSLGLKYTAINSGLSGETTSGGLNRLEWVLNQNVDVFVLELGANDGLRGVPLTETRDNLQAIIDLVRKKNKETKIILAGMQIPPNMGLAYTSEFKSLFPELAEENDVLLIPFLLEGVAGNPKLNQEDGIHPTAEGQKIVRENVWDILVDVIEDNNPS</sequence>
<dbReference type="Gene3D" id="3.40.50.1110">
    <property type="entry name" value="SGNH hydrolase"/>
    <property type="match status" value="1"/>
</dbReference>
<dbReference type="GO" id="GO:0004622">
    <property type="term" value="F:phosphatidylcholine lysophospholipase activity"/>
    <property type="evidence" value="ECO:0007669"/>
    <property type="project" value="TreeGrafter"/>
</dbReference>
<comment type="caution">
    <text evidence="2">The sequence shown here is derived from an EMBL/GenBank/DDBJ whole genome shotgun (WGS) entry which is preliminary data.</text>
</comment>
<protein>
    <recommendedName>
        <fullName evidence="1">SGNH hydrolase-type esterase domain-containing protein</fullName>
    </recommendedName>
</protein>
<dbReference type="PANTHER" id="PTHR30383">
    <property type="entry name" value="THIOESTERASE 1/PROTEASE 1/LYSOPHOSPHOLIPASE L1"/>
    <property type="match status" value="1"/>
</dbReference>
<dbReference type="PANTHER" id="PTHR30383:SF24">
    <property type="entry name" value="THIOESTERASE 1_PROTEASE 1_LYSOPHOSPHOLIPASE L1"/>
    <property type="match status" value="1"/>
</dbReference>
<dbReference type="AlphaFoldDB" id="A0A0F9PZN5"/>
<dbReference type="InterPro" id="IPR051532">
    <property type="entry name" value="Ester_Hydrolysis_Enzymes"/>
</dbReference>
<organism evidence="2">
    <name type="scientific">marine sediment metagenome</name>
    <dbReference type="NCBI Taxonomy" id="412755"/>
    <lineage>
        <taxon>unclassified sequences</taxon>
        <taxon>metagenomes</taxon>
        <taxon>ecological metagenomes</taxon>
    </lineage>
</organism>
<accession>A0A0F9PZN5</accession>
<reference evidence="2" key="1">
    <citation type="journal article" date="2015" name="Nature">
        <title>Complex archaea that bridge the gap between prokaryotes and eukaryotes.</title>
        <authorList>
            <person name="Spang A."/>
            <person name="Saw J.H."/>
            <person name="Jorgensen S.L."/>
            <person name="Zaremba-Niedzwiedzka K."/>
            <person name="Martijn J."/>
            <person name="Lind A.E."/>
            <person name="van Eijk R."/>
            <person name="Schleper C."/>
            <person name="Guy L."/>
            <person name="Ettema T.J."/>
        </authorList>
    </citation>
    <scope>NUCLEOTIDE SEQUENCE</scope>
</reference>
<proteinExistence type="predicted"/>
<evidence type="ECO:0000259" key="1">
    <source>
        <dbReference type="Pfam" id="PF13472"/>
    </source>
</evidence>
<feature type="domain" description="SGNH hydrolase-type esterase" evidence="1">
    <location>
        <begin position="54"/>
        <end position="217"/>
    </location>
</feature>
<dbReference type="EMBL" id="LAZR01001918">
    <property type="protein sequence ID" value="KKN37120.1"/>
    <property type="molecule type" value="Genomic_DNA"/>
</dbReference>
<dbReference type="Pfam" id="PF13472">
    <property type="entry name" value="Lipase_GDSL_2"/>
    <property type="match status" value="1"/>
</dbReference>